<dbReference type="EMBL" id="GGEC01030314">
    <property type="protein sequence ID" value="MBX10798.1"/>
    <property type="molecule type" value="Transcribed_RNA"/>
</dbReference>
<dbReference type="InterPro" id="IPR050317">
    <property type="entry name" value="Plant_Fungal_Acyltransferase"/>
</dbReference>
<dbReference type="FunFam" id="3.30.559.10:FF:000008">
    <property type="entry name" value="Tryptamine hydroxycinnamoyl transferase"/>
    <property type="match status" value="1"/>
</dbReference>
<keyword evidence="2 4" id="KW-0808">Transferase</keyword>
<dbReference type="EMBL" id="GGEC01030315">
    <property type="protein sequence ID" value="MBX10799.1"/>
    <property type="molecule type" value="Transcribed_RNA"/>
</dbReference>
<name>A0A2P2KYJ4_RHIMU</name>
<dbReference type="PANTHER" id="PTHR31642:SF158">
    <property type="entry name" value="N-BENZOYLTRANSFERASE PROTEIN, PUTATIVE-RELATED"/>
    <property type="match status" value="1"/>
</dbReference>
<accession>A0A2P2KYJ4</accession>
<dbReference type="GO" id="GO:0016747">
    <property type="term" value="F:acyltransferase activity, transferring groups other than amino-acyl groups"/>
    <property type="evidence" value="ECO:0007669"/>
    <property type="project" value="TreeGrafter"/>
</dbReference>
<dbReference type="AlphaFoldDB" id="A0A2P2KYJ4"/>
<evidence type="ECO:0000256" key="2">
    <source>
        <dbReference type="ARBA" id="ARBA00022679"/>
    </source>
</evidence>
<dbReference type="InterPro" id="IPR023213">
    <property type="entry name" value="CAT-like_dom_sf"/>
</dbReference>
<dbReference type="SUPFAM" id="SSF52777">
    <property type="entry name" value="CoA-dependent acyltransferases"/>
    <property type="match status" value="1"/>
</dbReference>
<dbReference type="EMBL" id="GGEC01030316">
    <property type="protein sequence ID" value="MBX10800.1"/>
    <property type="molecule type" value="Transcribed_RNA"/>
</dbReference>
<dbReference type="EMBL" id="GGEC01030311">
    <property type="protein sequence ID" value="MBX10795.1"/>
    <property type="molecule type" value="Transcribed_RNA"/>
</dbReference>
<dbReference type="Gene3D" id="3.30.559.10">
    <property type="entry name" value="Chloramphenicol acetyltransferase-like domain"/>
    <property type="match status" value="2"/>
</dbReference>
<evidence type="ECO:0000256" key="1">
    <source>
        <dbReference type="ARBA" id="ARBA00009861"/>
    </source>
</evidence>
<organism evidence="4">
    <name type="scientific">Rhizophora mucronata</name>
    <name type="common">Asiatic mangrove</name>
    <dbReference type="NCBI Taxonomy" id="61149"/>
    <lineage>
        <taxon>Eukaryota</taxon>
        <taxon>Viridiplantae</taxon>
        <taxon>Streptophyta</taxon>
        <taxon>Embryophyta</taxon>
        <taxon>Tracheophyta</taxon>
        <taxon>Spermatophyta</taxon>
        <taxon>Magnoliopsida</taxon>
        <taxon>eudicotyledons</taxon>
        <taxon>Gunneridae</taxon>
        <taxon>Pentapetalae</taxon>
        <taxon>rosids</taxon>
        <taxon>fabids</taxon>
        <taxon>Malpighiales</taxon>
        <taxon>Rhizophoraceae</taxon>
        <taxon>Rhizophora</taxon>
    </lineage>
</organism>
<keyword evidence="3" id="KW-0012">Acyltransferase</keyword>
<comment type="similarity">
    <text evidence="1">Belongs to the plant acyltransferase family.</text>
</comment>
<evidence type="ECO:0000313" key="4">
    <source>
        <dbReference type="EMBL" id="MBX10800.1"/>
    </source>
</evidence>
<sequence>MVKINIKKSCLVRPVQDTPNERLWVSKLDLQFTKRGYIPTVYFYRHNGSSNFFEAEALKEALTKVLVIYYPVAGRLAVDENGRIEINCNNEGVLFVEADTDSVLDDLGHDFTPGEQVMKLVPTLALNYSSDTDLSTYPLLLLQVTRFRCGGVSLGVGWHHNLADGSGALQFFNAWSNIARGLSVNVVPFMDRTILRPRDPPTPTFDHLEFGQAPVMNKTITPSQSHSGSQANSTTILKITIDQINRLKSMAHNKNDNNWYSTNEVLAAYIWRTACKARGLSDGQATLLSIPMDGRSRLNPPLPPSYFGNAVFIVTVIALSGDLLSEPFIKTVERIREAINRRDDGYLRSAIDYIEALGDINSVMRGPQSCQCPNLNFTSWLRLPFHRVDFSWGNPICIRPGSVFKGKLYSLPSPTNDGSVSLVICLEPEPMQSFQKLFYASFPENHTETVAN</sequence>
<dbReference type="PANTHER" id="PTHR31642">
    <property type="entry name" value="TRICHOTHECENE 3-O-ACETYLTRANSFERASE"/>
    <property type="match status" value="1"/>
</dbReference>
<protein>
    <submittedName>
        <fullName evidence="4">Shikimate O-hydroxycinnamoyltransferase-like</fullName>
    </submittedName>
</protein>
<dbReference type="Pfam" id="PF02458">
    <property type="entry name" value="Transferase"/>
    <property type="match status" value="1"/>
</dbReference>
<dbReference type="EMBL" id="GGEC01030312">
    <property type="protein sequence ID" value="MBX10796.1"/>
    <property type="molecule type" value="Transcribed_RNA"/>
</dbReference>
<proteinExistence type="inferred from homology"/>
<evidence type="ECO:0000256" key="3">
    <source>
        <dbReference type="ARBA" id="ARBA00023315"/>
    </source>
</evidence>
<reference evidence="4" key="1">
    <citation type="submission" date="2018-02" db="EMBL/GenBank/DDBJ databases">
        <title>Rhizophora mucronata_Transcriptome.</title>
        <authorList>
            <person name="Meera S.P."/>
            <person name="Sreeshan A."/>
            <person name="Augustine A."/>
        </authorList>
    </citation>
    <scope>NUCLEOTIDE SEQUENCE</scope>
    <source>
        <tissue evidence="4">Leaf</tissue>
    </source>
</reference>
<dbReference type="FunFam" id="3.30.559.10:FF:000015">
    <property type="entry name" value="Spermidine hydroxycinnamoyl transferase"/>
    <property type="match status" value="1"/>
</dbReference>